<protein>
    <submittedName>
        <fullName evidence="1 2">Uncharacterized protein</fullName>
    </submittedName>
</protein>
<keyword evidence="3" id="KW-1185">Reference proteome</keyword>
<reference evidence="1" key="1">
    <citation type="submission" date="2010-05" db="EMBL/GenBank/DDBJ databases">
        <title>The Genome Sequence of Magnaporthe poae strain ATCC 64411.</title>
        <authorList>
            <consortium name="The Broad Institute Genome Sequencing Platform"/>
            <consortium name="Broad Institute Genome Sequencing Center for Infectious Disease"/>
            <person name="Ma L.-J."/>
            <person name="Dead R."/>
            <person name="Young S."/>
            <person name="Zeng Q."/>
            <person name="Koehrsen M."/>
            <person name="Alvarado L."/>
            <person name="Berlin A."/>
            <person name="Chapman S.B."/>
            <person name="Chen Z."/>
            <person name="Freedman E."/>
            <person name="Gellesch M."/>
            <person name="Goldberg J."/>
            <person name="Griggs A."/>
            <person name="Gujja S."/>
            <person name="Heilman E.R."/>
            <person name="Heiman D."/>
            <person name="Hepburn T."/>
            <person name="Howarth C."/>
            <person name="Jen D."/>
            <person name="Larson L."/>
            <person name="Mehta T."/>
            <person name="Neiman D."/>
            <person name="Pearson M."/>
            <person name="Roberts A."/>
            <person name="Saif S."/>
            <person name="Shea T."/>
            <person name="Shenoy N."/>
            <person name="Sisk P."/>
            <person name="Stolte C."/>
            <person name="Sykes S."/>
            <person name="Walk T."/>
            <person name="White J."/>
            <person name="Yandava C."/>
            <person name="Haas B."/>
            <person name="Nusbaum C."/>
            <person name="Birren B."/>
        </authorList>
    </citation>
    <scope>NUCLEOTIDE SEQUENCE</scope>
    <source>
        <strain evidence="1">ATCC 64411</strain>
    </source>
</reference>
<dbReference type="VEuPathDB" id="FungiDB:MAPG_04860"/>
<evidence type="ECO:0000313" key="2">
    <source>
        <dbReference type="EnsemblFungi" id="MAPG_04860T0"/>
    </source>
</evidence>
<dbReference type="AlphaFoldDB" id="A0A0C4DXV3"/>
<reference evidence="2" key="5">
    <citation type="submission" date="2015-06" db="UniProtKB">
        <authorList>
            <consortium name="EnsemblFungi"/>
        </authorList>
    </citation>
    <scope>IDENTIFICATION</scope>
    <source>
        <strain evidence="2">ATCC 64411</strain>
    </source>
</reference>
<sequence length="149" mass="16730">MYVMRRGVSAMLRYALHVSGDLAGILACMKREGRQYTRTHRGTRDPGDKDGLLRVPNDVEAVGWVVWSEGPPYGERHWDSCSAGGRLRADRRVALEMSGWMKAAEVWIAQWVYGHIPLEAVGKSAKETFEATPFWHSMASQLTLGLRKA</sequence>
<organism evidence="2 3">
    <name type="scientific">Magnaporthiopsis poae (strain ATCC 64411 / 73-15)</name>
    <name type="common">Kentucky bluegrass fungus</name>
    <name type="synonym">Magnaporthe poae</name>
    <dbReference type="NCBI Taxonomy" id="644358"/>
    <lineage>
        <taxon>Eukaryota</taxon>
        <taxon>Fungi</taxon>
        <taxon>Dikarya</taxon>
        <taxon>Ascomycota</taxon>
        <taxon>Pezizomycotina</taxon>
        <taxon>Sordariomycetes</taxon>
        <taxon>Sordariomycetidae</taxon>
        <taxon>Magnaporthales</taxon>
        <taxon>Magnaporthaceae</taxon>
        <taxon>Magnaporthiopsis</taxon>
    </lineage>
</organism>
<accession>A0A0C4DXV3</accession>
<evidence type="ECO:0000313" key="3">
    <source>
        <dbReference type="Proteomes" id="UP000011715"/>
    </source>
</evidence>
<dbReference type="EMBL" id="ADBL01001137">
    <property type="status" value="NOT_ANNOTATED_CDS"/>
    <property type="molecule type" value="Genomic_DNA"/>
</dbReference>
<name>A0A0C4DXV3_MAGP6</name>
<dbReference type="Proteomes" id="UP000011715">
    <property type="component" value="Unassembled WGS sequence"/>
</dbReference>
<dbReference type="EnsemblFungi" id="MAPG_04860T0">
    <property type="protein sequence ID" value="MAPG_04860T0"/>
    <property type="gene ID" value="MAPG_04860"/>
</dbReference>
<reference evidence="2" key="4">
    <citation type="journal article" date="2015" name="G3 (Bethesda)">
        <title>Genome sequences of three phytopathogenic species of the Magnaporthaceae family of fungi.</title>
        <authorList>
            <person name="Okagaki L.H."/>
            <person name="Nunes C.C."/>
            <person name="Sailsbery J."/>
            <person name="Clay B."/>
            <person name="Brown D."/>
            <person name="John T."/>
            <person name="Oh Y."/>
            <person name="Young N."/>
            <person name="Fitzgerald M."/>
            <person name="Haas B.J."/>
            <person name="Zeng Q."/>
            <person name="Young S."/>
            <person name="Adiconis X."/>
            <person name="Fan L."/>
            <person name="Levin J.Z."/>
            <person name="Mitchell T.K."/>
            <person name="Okubara P.A."/>
            <person name="Farman M.L."/>
            <person name="Kohn L.M."/>
            <person name="Birren B."/>
            <person name="Ma L.-J."/>
            <person name="Dean R.A."/>
        </authorList>
    </citation>
    <scope>NUCLEOTIDE SEQUENCE</scope>
    <source>
        <strain evidence="2">ATCC 64411 / 73-15</strain>
    </source>
</reference>
<evidence type="ECO:0000313" key="1">
    <source>
        <dbReference type="EMBL" id="KLU85840.1"/>
    </source>
</evidence>
<reference evidence="1" key="3">
    <citation type="submission" date="2011-03" db="EMBL/GenBank/DDBJ databases">
        <title>Annotation of Magnaporthe poae ATCC 64411.</title>
        <authorList>
            <person name="Ma L.-J."/>
            <person name="Dead R."/>
            <person name="Young S.K."/>
            <person name="Zeng Q."/>
            <person name="Gargeya S."/>
            <person name="Fitzgerald M."/>
            <person name="Haas B."/>
            <person name="Abouelleil A."/>
            <person name="Alvarado L."/>
            <person name="Arachchi H.M."/>
            <person name="Berlin A."/>
            <person name="Brown A."/>
            <person name="Chapman S.B."/>
            <person name="Chen Z."/>
            <person name="Dunbar C."/>
            <person name="Freedman E."/>
            <person name="Gearin G."/>
            <person name="Gellesch M."/>
            <person name="Goldberg J."/>
            <person name="Griggs A."/>
            <person name="Gujja S."/>
            <person name="Heiman D."/>
            <person name="Howarth C."/>
            <person name="Larson L."/>
            <person name="Lui A."/>
            <person name="MacDonald P.J.P."/>
            <person name="Mehta T."/>
            <person name="Montmayeur A."/>
            <person name="Murphy C."/>
            <person name="Neiman D."/>
            <person name="Pearson M."/>
            <person name="Priest M."/>
            <person name="Roberts A."/>
            <person name="Saif S."/>
            <person name="Shea T."/>
            <person name="Shenoy N."/>
            <person name="Sisk P."/>
            <person name="Stolte C."/>
            <person name="Sykes S."/>
            <person name="Yandava C."/>
            <person name="Wortman J."/>
            <person name="Nusbaum C."/>
            <person name="Birren B."/>
        </authorList>
    </citation>
    <scope>NUCLEOTIDE SEQUENCE</scope>
    <source>
        <strain evidence="1">ATCC 64411</strain>
    </source>
</reference>
<dbReference type="EMBL" id="GL876969">
    <property type="protein sequence ID" value="KLU85840.1"/>
    <property type="molecule type" value="Genomic_DNA"/>
</dbReference>
<proteinExistence type="predicted"/>
<reference evidence="3" key="2">
    <citation type="submission" date="2010-05" db="EMBL/GenBank/DDBJ databases">
        <title>The genome sequence of Magnaporthe poae strain ATCC 64411.</title>
        <authorList>
            <person name="Ma L.-J."/>
            <person name="Dead R."/>
            <person name="Young S."/>
            <person name="Zeng Q."/>
            <person name="Koehrsen M."/>
            <person name="Alvarado L."/>
            <person name="Berlin A."/>
            <person name="Chapman S.B."/>
            <person name="Chen Z."/>
            <person name="Freedman E."/>
            <person name="Gellesch M."/>
            <person name="Goldberg J."/>
            <person name="Griggs A."/>
            <person name="Gujja S."/>
            <person name="Heilman E.R."/>
            <person name="Heiman D."/>
            <person name="Hepburn T."/>
            <person name="Howarth C."/>
            <person name="Jen D."/>
            <person name="Larson L."/>
            <person name="Mehta T."/>
            <person name="Neiman D."/>
            <person name="Pearson M."/>
            <person name="Roberts A."/>
            <person name="Saif S."/>
            <person name="Shea T."/>
            <person name="Shenoy N."/>
            <person name="Sisk P."/>
            <person name="Stolte C."/>
            <person name="Sykes S."/>
            <person name="Walk T."/>
            <person name="White J."/>
            <person name="Yandava C."/>
            <person name="Haas B."/>
            <person name="Nusbaum C."/>
            <person name="Birren B."/>
        </authorList>
    </citation>
    <scope>NUCLEOTIDE SEQUENCE [LARGE SCALE GENOMIC DNA]</scope>
    <source>
        <strain evidence="3">ATCC 64411 / 73-15</strain>
    </source>
</reference>
<gene>
    <name evidence="1" type="ORF">MAPG_04860</name>
</gene>